<dbReference type="PaxDb" id="411470-RUMGNA_00193"/>
<dbReference type="AlphaFoldDB" id="A7AY28"/>
<reference evidence="3 4" key="2">
    <citation type="submission" date="2007-06" db="EMBL/GenBank/DDBJ databases">
        <title>Draft genome sequence of Ruminococcus gnavus (ATCC 29149).</title>
        <authorList>
            <person name="Sudarsanam P."/>
            <person name="Ley R."/>
            <person name="Guruge J."/>
            <person name="Turnbaugh P.J."/>
            <person name="Mahowald M."/>
            <person name="Liep D."/>
            <person name="Gordon J."/>
        </authorList>
    </citation>
    <scope>NUCLEOTIDE SEQUENCE [LARGE SCALE GENOMIC DNA]</scope>
    <source>
        <strain evidence="3 4">ATCC 29149</strain>
    </source>
</reference>
<gene>
    <name evidence="3" type="ORF">RUMGNA_00193</name>
</gene>
<evidence type="ECO:0000256" key="2">
    <source>
        <dbReference type="SAM" id="MobiDB-lite"/>
    </source>
</evidence>
<reference evidence="3 4" key="1">
    <citation type="submission" date="2007-04" db="EMBL/GenBank/DDBJ databases">
        <authorList>
            <person name="Fulton L."/>
            <person name="Clifton S."/>
            <person name="Fulton B."/>
            <person name="Xu J."/>
            <person name="Minx P."/>
            <person name="Pepin K.H."/>
            <person name="Johnson M."/>
            <person name="Thiruvilangam P."/>
            <person name="Bhonagiri V."/>
            <person name="Nash W.E."/>
            <person name="Mardis E.R."/>
            <person name="Wilson R.K."/>
        </authorList>
    </citation>
    <scope>NUCLEOTIDE SEQUENCE [LARGE SCALE GENOMIC DNA]</scope>
    <source>
        <strain evidence="3 4">ATCC 29149</strain>
    </source>
</reference>
<evidence type="ECO:0000313" key="4">
    <source>
        <dbReference type="Proteomes" id="UP000004410"/>
    </source>
</evidence>
<feature type="coiled-coil region" evidence="1">
    <location>
        <begin position="28"/>
        <end position="55"/>
    </location>
</feature>
<sequence length="80" mass="8822">MEKSEPEGTARRLRASNSIKKGGTHMAAATFEMDNKELKKQTEDIEEMISLLKQLTSGEKREVKGIMIGLQMAKQAGLTA</sequence>
<comment type="caution">
    <text evidence="3">The sequence shown here is derived from an EMBL/GenBank/DDBJ whole genome shotgun (WGS) entry which is preliminary data.</text>
</comment>
<dbReference type="EMBL" id="AAYG02000002">
    <property type="protein sequence ID" value="EDN79425.1"/>
    <property type="molecule type" value="Genomic_DNA"/>
</dbReference>
<evidence type="ECO:0000256" key="1">
    <source>
        <dbReference type="SAM" id="Coils"/>
    </source>
</evidence>
<evidence type="ECO:0000313" key="3">
    <source>
        <dbReference type="EMBL" id="EDN79425.1"/>
    </source>
</evidence>
<accession>A7AY28</accession>
<feature type="compositionally biased region" description="Basic and acidic residues" evidence="2">
    <location>
        <begin position="1"/>
        <end position="10"/>
    </location>
</feature>
<dbReference type="Proteomes" id="UP000004410">
    <property type="component" value="Unassembled WGS sequence"/>
</dbReference>
<organism evidence="3 4">
    <name type="scientific">Mediterraneibacter gnavus (strain ATCC 29149 / DSM 114966 / JCM 6515 / VPI C7-9)</name>
    <name type="common">Ruminococcus gnavus</name>
    <dbReference type="NCBI Taxonomy" id="411470"/>
    <lineage>
        <taxon>Bacteria</taxon>
        <taxon>Bacillati</taxon>
        <taxon>Bacillota</taxon>
        <taxon>Clostridia</taxon>
        <taxon>Lachnospirales</taxon>
        <taxon>Lachnospiraceae</taxon>
        <taxon>Mediterraneibacter</taxon>
    </lineage>
</organism>
<proteinExistence type="predicted"/>
<name>A7AY28_MEDG7</name>
<feature type="region of interest" description="Disordered" evidence="2">
    <location>
        <begin position="1"/>
        <end position="24"/>
    </location>
</feature>
<keyword evidence="1" id="KW-0175">Coiled coil</keyword>
<protein>
    <submittedName>
        <fullName evidence="3">Uncharacterized protein</fullName>
    </submittedName>
</protein>